<organism evidence="1 2">
    <name type="scientific">Eumeta variegata</name>
    <name type="common">Bagworm moth</name>
    <name type="synonym">Eumeta japonica</name>
    <dbReference type="NCBI Taxonomy" id="151549"/>
    <lineage>
        <taxon>Eukaryota</taxon>
        <taxon>Metazoa</taxon>
        <taxon>Ecdysozoa</taxon>
        <taxon>Arthropoda</taxon>
        <taxon>Hexapoda</taxon>
        <taxon>Insecta</taxon>
        <taxon>Pterygota</taxon>
        <taxon>Neoptera</taxon>
        <taxon>Endopterygota</taxon>
        <taxon>Lepidoptera</taxon>
        <taxon>Glossata</taxon>
        <taxon>Ditrysia</taxon>
        <taxon>Tineoidea</taxon>
        <taxon>Psychidae</taxon>
        <taxon>Oiketicinae</taxon>
        <taxon>Eumeta</taxon>
    </lineage>
</organism>
<sequence length="123" mass="13491">MPSTLIRSPNQDLYIPNKNVCLDFKQIRASHKSTSPGNGQALTPPWEQLKPSVPDFVIAASAEQWLLVAPKVERASVEDLRSSLSLTKKVLRRYASVDATANGVTAVTPILFRLGIHVVLLET</sequence>
<proteinExistence type="predicted"/>
<protein>
    <submittedName>
        <fullName evidence="1">Uncharacterized protein</fullName>
    </submittedName>
</protein>
<evidence type="ECO:0000313" key="1">
    <source>
        <dbReference type="EMBL" id="GBP72115.1"/>
    </source>
</evidence>
<accession>A0A4C1YCM7</accession>
<comment type="caution">
    <text evidence="1">The sequence shown here is derived from an EMBL/GenBank/DDBJ whole genome shotgun (WGS) entry which is preliminary data.</text>
</comment>
<dbReference type="EMBL" id="BGZK01001133">
    <property type="protein sequence ID" value="GBP72115.1"/>
    <property type="molecule type" value="Genomic_DNA"/>
</dbReference>
<dbReference type="Proteomes" id="UP000299102">
    <property type="component" value="Unassembled WGS sequence"/>
</dbReference>
<name>A0A4C1YCM7_EUMVA</name>
<gene>
    <name evidence="1" type="ORF">EVAR_55158_1</name>
</gene>
<keyword evidence="2" id="KW-1185">Reference proteome</keyword>
<dbReference type="AlphaFoldDB" id="A0A4C1YCM7"/>
<evidence type="ECO:0000313" key="2">
    <source>
        <dbReference type="Proteomes" id="UP000299102"/>
    </source>
</evidence>
<reference evidence="1 2" key="1">
    <citation type="journal article" date="2019" name="Commun. Biol.">
        <title>The bagworm genome reveals a unique fibroin gene that provides high tensile strength.</title>
        <authorList>
            <person name="Kono N."/>
            <person name="Nakamura H."/>
            <person name="Ohtoshi R."/>
            <person name="Tomita M."/>
            <person name="Numata K."/>
            <person name="Arakawa K."/>
        </authorList>
    </citation>
    <scope>NUCLEOTIDE SEQUENCE [LARGE SCALE GENOMIC DNA]</scope>
</reference>